<sequence length="11" mass="1422">MSQQYWKHNLS</sequence>
<organism evidence="1 2">
    <name type="scientific">Moniliophthora roreri</name>
    <name type="common">Frosty pod rot fungus</name>
    <name type="synonym">Monilia roreri</name>
    <dbReference type="NCBI Taxonomy" id="221103"/>
    <lineage>
        <taxon>Eukaryota</taxon>
        <taxon>Fungi</taxon>
        <taxon>Dikarya</taxon>
        <taxon>Basidiomycota</taxon>
        <taxon>Agaricomycotina</taxon>
        <taxon>Agaricomycetes</taxon>
        <taxon>Agaricomycetidae</taxon>
        <taxon>Agaricales</taxon>
        <taxon>Marasmiineae</taxon>
        <taxon>Marasmiaceae</taxon>
        <taxon>Moniliophthora</taxon>
    </lineage>
</organism>
<protein>
    <submittedName>
        <fullName evidence="1">Uncharacterized protein</fullName>
    </submittedName>
</protein>
<dbReference type="Proteomes" id="UP000054988">
    <property type="component" value="Unassembled WGS sequence"/>
</dbReference>
<gene>
    <name evidence="1" type="ORF">WG66_5356</name>
</gene>
<dbReference type="EMBL" id="LATX01001391">
    <property type="protein sequence ID" value="KTB42066.1"/>
    <property type="molecule type" value="Genomic_DNA"/>
</dbReference>
<evidence type="ECO:0000313" key="1">
    <source>
        <dbReference type="EMBL" id="KTB42066.1"/>
    </source>
</evidence>
<comment type="caution">
    <text evidence="1">The sequence shown here is derived from an EMBL/GenBank/DDBJ whole genome shotgun (WGS) entry which is preliminary data.</text>
</comment>
<accession>A0A0W0G0L3</accession>
<reference evidence="1 2" key="1">
    <citation type="submission" date="2015-12" db="EMBL/GenBank/DDBJ databases">
        <title>Draft genome sequence of Moniliophthora roreri, the causal agent of frosty pod rot of cacao.</title>
        <authorList>
            <person name="Aime M.C."/>
            <person name="Diaz-Valderrama J.R."/>
            <person name="Kijpornyongpan T."/>
            <person name="Phillips-Mora W."/>
        </authorList>
    </citation>
    <scope>NUCLEOTIDE SEQUENCE [LARGE SCALE GENOMIC DNA]</scope>
    <source>
        <strain evidence="1 2">MCA 2952</strain>
    </source>
</reference>
<evidence type="ECO:0000313" key="2">
    <source>
        <dbReference type="Proteomes" id="UP000054988"/>
    </source>
</evidence>
<name>A0A0W0G0L3_MONRR</name>
<proteinExistence type="predicted"/>